<gene>
    <name evidence="1" type="ORF">MNBD_GAMMA22-2605</name>
</gene>
<proteinExistence type="predicted"/>
<reference evidence="1" key="1">
    <citation type="submission" date="2018-06" db="EMBL/GenBank/DDBJ databases">
        <authorList>
            <person name="Zhirakovskaya E."/>
        </authorList>
    </citation>
    <scope>NUCLEOTIDE SEQUENCE</scope>
</reference>
<accession>A0A3B0ZHB0</accession>
<dbReference type="AlphaFoldDB" id="A0A3B0ZHB0"/>
<evidence type="ECO:0000313" key="1">
    <source>
        <dbReference type="EMBL" id="VAW91041.1"/>
    </source>
</evidence>
<protein>
    <submittedName>
        <fullName evidence="1">Uncharacterized protein</fullName>
    </submittedName>
</protein>
<sequence>MTCYEINKFRRLIDQLSVPDNRTVPTQANLRWLLANAWIENRSNPKLYDLMRLIRPFA</sequence>
<organism evidence="1">
    <name type="scientific">hydrothermal vent metagenome</name>
    <dbReference type="NCBI Taxonomy" id="652676"/>
    <lineage>
        <taxon>unclassified sequences</taxon>
        <taxon>metagenomes</taxon>
        <taxon>ecological metagenomes</taxon>
    </lineage>
</organism>
<name>A0A3B0ZHB0_9ZZZZ</name>
<dbReference type="EMBL" id="UOFS01000006">
    <property type="protein sequence ID" value="VAW91041.1"/>
    <property type="molecule type" value="Genomic_DNA"/>
</dbReference>